<dbReference type="Proteomes" id="UP000000311">
    <property type="component" value="Unassembled WGS sequence"/>
</dbReference>
<dbReference type="PANTHER" id="PTHR37159:SF1">
    <property type="entry name" value="GH11867P"/>
    <property type="match status" value="1"/>
</dbReference>
<dbReference type="InParanoid" id="E2A8U1"/>
<dbReference type="OMA" id="HDATNED"/>
<keyword evidence="2" id="KW-1185">Reference proteome</keyword>
<organism evidence="2">
    <name type="scientific">Camponotus floridanus</name>
    <name type="common">Florida carpenter ant</name>
    <dbReference type="NCBI Taxonomy" id="104421"/>
    <lineage>
        <taxon>Eukaryota</taxon>
        <taxon>Metazoa</taxon>
        <taxon>Ecdysozoa</taxon>
        <taxon>Arthropoda</taxon>
        <taxon>Hexapoda</taxon>
        <taxon>Insecta</taxon>
        <taxon>Pterygota</taxon>
        <taxon>Neoptera</taxon>
        <taxon>Endopterygota</taxon>
        <taxon>Hymenoptera</taxon>
        <taxon>Apocrita</taxon>
        <taxon>Aculeata</taxon>
        <taxon>Formicoidea</taxon>
        <taxon>Formicidae</taxon>
        <taxon>Formicinae</taxon>
        <taxon>Camponotus</taxon>
    </lineage>
</organism>
<name>E2A8U1_CAMFO</name>
<gene>
    <name evidence="1" type="ORF">EAG_01487</name>
</gene>
<accession>E2A8U1</accession>
<protein>
    <submittedName>
        <fullName evidence="1">Uncharacterized protein</fullName>
    </submittedName>
</protein>
<evidence type="ECO:0000313" key="1">
    <source>
        <dbReference type="EMBL" id="EFN70170.1"/>
    </source>
</evidence>
<evidence type="ECO:0000313" key="2">
    <source>
        <dbReference type="Proteomes" id="UP000000311"/>
    </source>
</evidence>
<dbReference type="PANTHER" id="PTHR37159">
    <property type="entry name" value="GH11867P"/>
    <property type="match status" value="1"/>
</dbReference>
<proteinExistence type="predicted"/>
<dbReference type="OrthoDB" id="6361347at2759"/>
<dbReference type="AlphaFoldDB" id="E2A8U1"/>
<dbReference type="STRING" id="104421.E2A8U1"/>
<reference evidence="1 2" key="1">
    <citation type="journal article" date="2010" name="Science">
        <title>Genomic comparison of the ants Camponotus floridanus and Harpegnathos saltator.</title>
        <authorList>
            <person name="Bonasio R."/>
            <person name="Zhang G."/>
            <person name="Ye C."/>
            <person name="Mutti N.S."/>
            <person name="Fang X."/>
            <person name="Qin N."/>
            <person name="Donahue G."/>
            <person name="Yang P."/>
            <person name="Li Q."/>
            <person name="Li C."/>
            <person name="Zhang P."/>
            <person name="Huang Z."/>
            <person name="Berger S.L."/>
            <person name="Reinberg D."/>
            <person name="Wang J."/>
            <person name="Liebig J."/>
        </authorList>
    </citation>
    <scope>NUCLEOTIDE SEQUENCE [LARGE SCALE GENOMIC DNA]</scope>
    <source>
        <strain evidence="2">C129</strain>
    </source>
</reference>
<sequence>MTTDNEFKNINKNSNYNLEHSSEHEYVAAFENMFERKLFPNDFDTWPIQKQSIWINKNVAKFFPNTPKSLLDFIPAFFRNGDNGRAQEKKPEWLDMNKYRRGQKFVRDHYASILISKILGNILIYSFNNSLKAVIINGNRHTLYLAFKRYLSLVRLLFTWYDGEPWLKGTQAYDNMKFTRTAHSLMKAKVYELDNEQIDNASKIAELWCPDHEIFVKDFAATCPFEKSIQRPYILFEKLLPRLKDINNGDMAGIQCNFVALILLCPQSIGIHDATNEDLEAFCHMWRCYGYCLGMKDEYNFCRGSLEEIKQRTRDLHQYWILPNLKDVTPEWEHMTRCLVESLNYYPLLYVPYKAMVLYSMDVLNLSMPDLYKSLSYSEWITYKFWT</sequence>
<dbReference type="EMBL" id="GL437663">
    <property type="protein sequence ID" value="EFN70170.1"/>
    <property type="molecule type" value="Genomic_DNA"/>
</dbReference>